<dbReference type="GO" id="GO:0005739">
    <property type="term" value="C:mitochondrion"/>
    <property type="evidence" value="ECO:0007669"/>
    <property type="project" value="TreeGrafter"/>
</dbReference>
<evidence type="ECO:0000256" key="10">
    <source>
        <dbReference type="ARBA" id="ARBA00022840"/>
    </source>
</evidence>
<dbReference type="PANTHER" id="PTHR32057">
    <property type="entry name" value="PROTEIN ADENYLYLTRANSFERASE SELO, MITOCHONDRIAL"/>
    <property type="match status" value="1"/>
</dbReference>
<feature type="non-terminal residue" evidence="15">
    <location>
        <position position="1"/>
    </location>
</feature>
<dbReference type="Pfam" id="PF00082">
    <property type="entry name" value="Peptidase_S8"/>
    <property type="match status" value="2"/>
</dbReference>
<dbReference type="PROSITE" id="PS51892">
    <property type="entry name" value="SUBTILASE"/>
    <property type="match status" value="1"/>
</dbReference>
<dbReference type="InterPro" id="IPR015500">
    <property type="entry name" value="Peptidase_S8_subtilisin-rel"/>
</dbReference>
<evidence type="ECO:0000256" key="3">
    <source>
        <dbReference type="ARBA" id="ARBA00022670"/>
    </source>
</evidence>
<dbReference type="Gene3D" id="3.40.50.200">
    <property type="entry name" value="Peptidase S8/S53 domain"/>
    <property type="match status" value="2"/>
</dbReference>
<dbReference type="EMBL" id="WNWQ01000860">
    <property type="protein sequence ID" value="KAE9963327.1"/>
    <property type="molecule type" value="Genomic_DNA"/>
</dbReference>
<keyword evidence="8 13" id="KW-0378">Hydrolase</keyword>
<dbReference type="GO" id="GO:0005524">
    <property type="term" value="F:ATP binding"/>
    <property type="evidence" value="ECO:0007669"/>
    <property type="project" value="UniProtKB-KW"/>
</dbReference>
<feature type="domain" description="Peptidase S8/S53" evidence="14">
    <location>
        <begin position="944"/>
        <end position="1003"/>
    </location>
</feature>
<evidence type="ECO:0000259" key="14">
    <source>
        <dbReference type="Pfam" id="PF00082"/>
    </source>
</evidence>
<sequence length="1028" mass="112739">MRSRLAQMAAQFSNTASSGSYTLRDLPKTNVFTRNLPADSAVPTPQSSHKLPRDADQLHPRLVKDALYTFVRPENTQAPELLGVSKEAMKDLGIKEGEESSDEFKQTVAGNIIISLEDDGPNVEIPDDAVYPWAQCYGGYQFGQWAGQLGDGRAISLFETSKKRNTKEPWVERYEVQLKGAGMTPYSRFADGKAVLRSSIREFLVSEYLNAIGIPTTRALSLTLAPKAKVQRERIEPGAIVARFAESWLRIGTFDLLRARGNRSLLRQLAEYTAVHLYGGWENLPAKIPAVDGENIDASADTMAASDRTKSSRGAPSNNSSSVDGAIAINIDSGISKEQVQGSGKYAENRFARLYRQIVRRNARTVALWQAYGFTNGVLNTDNTSIYGLSVDFGPFAFLDVFDPSYTPNHDDHSLRYAYKNQPTVIWWNLVRLGESFGELIGAGDRCDEELFVQKGVEKEWADELVERAETLIGAAGEEYKAVFMEEYKRAMTKRLGLKVVKHNDFDELYSEWLDIMEAYELDFNQSFRKLGSKFFTVEGLTDEASRKEKAAVFFRKDQKCSDDARTRISKWLDKWRTRITEDWGEGLDSERQKAMQAVNPNFIPKGWLLDEIIERVERQGDREVIPNTMQMVLDPFSESWDFTTGDKAKAQGDAESSYPLGLDQHRSTAAYRAAAGSYIPLPNGATGVPGQFIISMKKGSTSAQVQDIVNFVGPSKVLTTYSIGLDWYAIAVKDIIGAQAITALLQPLLQRTFVASIEPNRLLSTNVIQTTAVPAGLHSKDQISHSDPGAPTRSTSQYEYISDDKSGQNTCVYTIDTGCKSDHEQLRNAWYQSYTCNSTVASECQQISAANAPTHDGNGHGTFVSAQIVGHEPDPGEPNFGMLDGGAALICIKVLSDAGSGALSDVAKGVELAFNHAKSDPKCNNLQVNGANLSLGGPGPATNTKAACTVGSLDENNTKSSFSDFGSTVDVFAPGRNVLSAFNNDTQGQIIYSGTSMATPLVLATGLYLNELCPRLNKGPKKSPEAL</sequence>
<feature type="active site" description="Charge relay system" evidence="13">
    <location>
        <position position="817"/>
    </location>
</feature>
<dbReference type="SUPFAM" id="SSF52743">
    <property type="entry name" value="Subtilisin-like"/>
    <property type="match status" value="1"/>
</dbReference>
<protein>
    <recommendedName>
        <fullName evidence="12">Selenoprotein O</fullName>
    </recommendedName>
</protein>
<evidence type="ECO:0000256" key="6">
    <source>
        <dbReference type="ARBA" id="ARBA00022723"/>
    </source>
</evidence>
<keyword evidence="11" id="KW-0460">Magnesium</keyword>
<feature type="active site" description="Charge relay system" evidence="13">
    <location>
        <position position="861"/>
    </location>
</feature>
<evidence type="ECO:0000256" key="1">
    <source>
        <dbReference type="ARBA" id="ARBA00001946"/>
    </source>
</evidence>
<name>A0A8H3YM66_VENIN</name>
<keyword evidence="3 13" id="KW-0645">Protease</keyword>
<feature type="domain" description="Peptidase S8/S53" evidence="14">
    <location>
        <begin position="808"/>
        <end position="937"/>
    </location>
</feature>
<dbReference type="Pfam" id="PF02696">
    <property type="entry name" value="SelO"/>
    <property type="match status" value="1"/>
</dbReference>
<evidence type="ECO:0000313" key="15">
    <source>
        <dbReference type="EMBL" id="KAE9963327.1"/>
    </source>
</evidence>
<comment type="caution">
    <text evidence="15">The sequence shown here is derived from an EMBL/GenBank/DDBJ whole genome shotgun (WGS) entry which is preliminary data.</text>
</comment>
<evidence type="ECO:0000256" key="8">
    <source>
        <dbReference type="ARBA" id="ARBA00022801"/>
    </source>
</evidence>
<keyword evidence="4" id="KW-0808">Transferase</keyword>
<comment type="similarity">
    <text evidence="2">Belongs to the SELO family.</text>
</comment>
<keyword evidence="7" id="KW-0547">Nucleotide-binding</keyword>
<reference evidence="15 16" key="1">
    <citation type="submission" date="2019-11" db="EMBL/GenBank/DDBJ databases">
        <title>Venturia inaequalis Genome Resource.</title>
        <authorList>
            <person name="Lichtner F.J."/>
        </authorList>
    </citation>
    <scope>NUCLEOTIDE SEQUENCE [LARGE SCALE GENOMIC DNA]</scope>
    <source>
        <strain evidence="15">Bline_iso_100314</strain>
    </source>
</reference>
<proteinExistence type="inferred from homology"/>
<keyword evidence="6" id="KW-0479">Metal-binding</keyword>
<accession>A0A8H3YM66</accession>
<feature type="active site" description="Charge relay system" evidence="13">
    <location>
        <position position="997"/>
    </location>
</feature>
<keyword evidence="5" id="KW-0548">Nucleotidyltransferase</keyword>
<dbReference type="PANTHER" id="PTHR32057:SF14">
    <property type="entry name" value="PROTEIN ADENYLYLTRANSFERASE SELO, MITOCHONDRIAL"/>
    <property type="match status" value="1"/>
</dbReference>
<comment type="cofactor">
    <cofactor evidence="1">
        <name>Mg(2+)</name>
        <dbReference type="ChEBI" id="CHEBI:18420"/>
    </cofactor>
</comment>
<evidence type="ECO:0000256" key="4">
    <source>
        <dbReference type="ARBA" id="ARBA00022679"/>
    </source>
</evidence>
<dbReference type="HAMAP" id="MF_00692">
    <property type="entry name" value="SelO"/>
    <property type="match status" value="1"/>
</dbReference>
<dbReference type="InterPro" id="IPR003846">
    <property type="entry name" value="SelO"/>
</dbReference>
<evidence type="ECO:0000256" key="11">
    <source>
        <dbReference type="ARBA" id="ARBA00022842"/>
    </source>
</evidence>
<evidence type="ECO:0000256" key="9">
    <source>
        <dbReference type="ARBA" id="ARBA00022825"/>
    </source>
</evidence>
<evidence type="ECO:0000256" key="13">
    <source>
        <dbReference type="PROSITE-ProRule" id="PRU01240"/>
    </source>
</evidence>
<dbReference type="InterPro" id="IPR036852">
    <property type="entry name" value="Peptidase_S8/S53_dom_sf"/>
</dbReference>
<comment type="similarity">
    <text evidence="13">Belongs to the peptidase S8 family.</text>
</comment>
<dbReference type="GO" id="GO:0046872">
    <property type="term" value="F:metal ion binding"/>
    <property type="evidence" value="ECO:0007669"/>
    <property type="project" value="UniProtKB-KW"/>
</dbReference>
<dbReference type="GO" id="GO:0004252">
    <property type="term" value="F:serine-type endopeptidase activity"/>
    <property type="evidence" value="ECO:0007669"/>
    <property type="project" value="UniProtKB-UniRule"/>
</dbReference>
<evidence type="ECO:0000313" key="16">
    <source>
        <dbReference type="Proteomes" id="UP000433883"/>
    </source>
</evidence>
<dbReference type="AlphaFoldDB" id="A0A8H3YM66"/>
<dbReference type="Proteomes" id="UP000433883">
    <property type="component" value="Unassembled WGS sequence"/>
</dbReference>
<evidence type="ECO:0000256" key="5">
    <source>
        <dbReference type="ARBA" id="ARBA00022695"/>
    </source>
</evidence>
<dbReference type="InterPro" id="IPR000209">
    <property type="entry name" value="Peptidase_S8/S53_dom"/>
</dbReference>
<keyword evidence="9 13" id="KW-0720">Serine protease</keyword>
<keyword evidence="10" id="KW-0067">ATP-binding</keyword>
<dbReference type="GO" id="GO:0006508">
    <property type="term" value="P:proteolysis"/>
    <property type="evidence" value="ECO:0007669"/>
    <property type="project" value="UniProtKB-KW"/>
</dbReference>
<evidence type="ECO:0000256" key="7">
    <source>
        <dbReference type="ARBA" id="ARBA00022741"/>
    </source>
</evidence>
<dbReference type="GO" id="GO:0070733">
    <property type="term" value="F:AMPylase activity"/>
    <property type="evidence" value="ECO:0007669"/>
    <property type="project" value="TreeGrafter"/>
</dbReference>
<evidence type="ECO:0000256" key="12">
    <source>
        <dbReference type="ARBA" id="ARBA00031547"/>
    </source>
</evidence>
<organism evidence="15 16">
    <name type="scientific">Venturia inaequalis</name>
    <name type="common">Apple scab fungus</name>
    <dbReference type="NCBI Taxonomy" id="5025"/>
    <lineage>
        <taxon>Eukaryota</taxon>
        <taxon>Fungi</taxon>
        <taxon>Dikarya</taxon>
        <taxon>Ascomycota</taxon>
        <taxon>Pezizomycotina</taxon>
        <taxon>Dothideomycetes</taxon>
        <taxon>Pleosporomycetidae</taxon>
        <taxon>Venturiales</taxon>
        <taxon>Venturiaceae</taxon>
        <taxon>Venturia</taxon>
    </lineage>
</organism>
<gene>
    <name evidence="15" type="ORF">BLS_009415</name>
</gene>
<evidence type="ECO:0000256" key="2">
    <source>
        <dbReference type="ARBA" id="ARBA00009747"/>
    </source>
</evidence>
<dbReference type="PRINTS" id="PR00723">
    <property type="entry name" value="SUBTILISIN"/>
</dbReference>